<evidence type="ECO:0000256" key="1">
    <source>
        <dbReference type="ARBA" id="ARBA00004196"/>
    </source>
</evidence>
<name>A0AAX6I4C7_IRIPA</name>
<evidence type="ECO:0000259" key="7">
    <source>
        <dbReference type="Pfam" id="PF08263"/>
    </source>
</evidence>
<comment type="similarity">
    <text evidence="6">Belongs to the polygalacturonase-inhibiting protein family.</text>
</comment>
<keyword evidence="4" id="KW-0677">Repeat</keyword>
<dbReference type="InterPro" id="IPR013210">
    <property type="entry name" value="LRR_N_plant-typ"/>
</dbReference>
<feature type="domain" description="Leucine-rich repeat-containing N-terminal plant-type" evidence="7">
    <location>
        <begin position="27"/>
        <end position="66"/>
    </location>
</feature>
<reference evidence="8" key="1">
    <citation type="journal article" date="2023" name="GigaByte">
        <title>Genome assembly of the bearded iris, Iris pallida Lam.</title>
        <authorList>
            <person name="Bruccoleri R.E."/>
            <person name="Oakeley E.J."/>
            <person name="Faust A.M.E."/>
            <person name="Altorfer M."/>
            <person name="Dessus-Babus S."/>
            <person name="Burckhardt D."/>
            <person name="Oertli M."/>
            <person name="Naumann U."/>
            <person name="Petersen F."/>
            <person name="Wong J."/>
        </authorList>
    </citation>
    <scope>NUCLEOTIDE SEQUENCE</scope>
    <source>
        <strain evidence="8">GSM-AAB239-AS_SAM_17_03QT</strain>
    </source>
</reference>
<comment type="subcellular location">
    <subcellularLocation>
        <location evidence="1">Cell envelope</location>
    </subcellularLocation>
</comment>
<dbReference type="SUPFAM" id="SSF52058">
    <property type="entry name" value="L domain-like"/>
    <property type="match status" value="1"/>
</dbReference>
<dbReference type="InterPro" id="IPR051848">
    <property type="entry name" value="PGIP"/>
</dbReference>
<dbReference type="EMBL" id="JANAVB010004796">
    <property type="protein sequence ID" value="KAJ6848089.1"/>
    <property type="molecule type" value="Genomic_DNA"/>
</dbReference>
<keyword evidence="9" id="KW-1185">Reference proteome</keyword>
<dbReference type="InterPro" id="IPR032675">
    <property type="entry name" value="LRR_dom_sf"/>
</dbReference>
<proteinExistence type="inferred from homology"/>
<evidence type="ECO:0000256" key="5">
    <source>
        <dbReference type="ARBA" id="ARBA00023180"/>
    </source>
</evidence>
<reference evidence="8" key="2">
    <citation type="submission" date="2023-04" db="EMBL/GenBank/DDBJ databases">
        <authorList>
            <person name="Bruccoleri R.E."/>
            <person name="Oakeley E.J."/>
            <person name="Faust A.-M."/>
            <person name="Dessus-Babus S."/>
            <person name="Altorfer M."/>
            <person name="Burckhardt D."/>
            <person name="Oertli M."/>
            <person name="Naumann U."/>
            <person name="Petersen F."/>
            <person name="Wong J."/>
        </authorList>
    </citation>
    <scope>NUCLEOTIDE SEQUENCE</scope>
    <source>
        <strain evidence="8">GSM-AAB239-AS_SAM_17_03QT</strain>
        <tissue evidence="8">Leaf</tissue>
    </source>
</reference>
<evidence type="ECO:0000256" key="2">
    <source>
        <dbReference type="ARBA" id="ARBA00022614"/>
    </source>
</evidence>
<dbReference type="Pfam" id="PF00560">
    <property type="entry name" value="LRR_1"/>
    <property type="match status" value="3"/>
</dbReference>
<dbReference type="PANTHER" id="PTHR48059:SF23">
    <property type="entry name" value="LEUCINE-RICH REPEAT-CONTAINING N-TERMINAL PLANT-TYPE DOMAIN-CONTAINING PROTEIN"/>
    <property type="match status" value="1"/>
</dbReference>
<dbReference type="FunFam" id="3.80.10.10:FF:000041">
    <property type="entry name" value="LRR receptor-like serine/threonine-protein kinase ERECTA"/>
    <property type="match status" value="1"/>
</dbReference>
<evidence type="ECO:0000313" key="9">
    <source>
        <dbReference type="Proteomes" id="UP001140949"/>
    </source>
</evidence>
<comment type="caution">
    <text evidence="8">The sequence shown here is derived from an EMBL/GenBank/DDBJ whole genome shotgun (WGS) entry which is preliminary data.</text>
</comment>
<evidence type="ECO:0000256" key="6">
    <source>
        <dbReference type="ARBA" id="ARBA00038043"/>
    </source>
</evidence>
<keyword evidence="5" id="KW-0325">Glycoprotein</keyword>
<sequence>MPPPLWRSQPRANPAIFFFSSSSAQCHDRDKKALLAFKDSFLSTSLDDTWLESTDCCSWDGHVLCDKDTGRVYYLQFSNDKFSPGVRVSLNGSIPAAVGDLSALEVLMFSDLPALVGPIPPQLTKLKKLLTLSIIRTGVSGPVPPFLSKLSSLRQLDLGGNALSGTIPPSLGSLTRLTYIGLYDNQLTGTIPASLYSKLNKKYVAYLQLFGNKLTGRIPSSFGSVDFSQIDLFDNQLTGDASFLLGKSKTNLEIVNLTRNGLEFDFSKVEFPESIKRLDISRNKIYGSIPDQITQLRNLFWFDVSYNRLCGKIPSGGSFPLFDKKYYAHNKCLCGAPLQPCKK</sequence>
<dbReference type="AlphaFoldDB" id="A0AAX6I4C7"/>
<evidence type="ECO:0000256" key="4">
    <source>
        <dbReference type="ARBA" id="ARBA00022737"/>
    </source>
</evidence>
<keyword evidence="2" id="KW-0433">Leucine-rich repeat</keyword>
<gene>
    <name evidence="8" type="ORF">M6B38_116325</name>
</gene>
<dbReference type="InterPro" id="IPR001611">
    <property type="entry name" value="Leu-rich_rpt"/>
</dbReference>
<dbReference type="Pfam" id="PF08263">
    <property type="entry name" value="LRRNT_2"/>
    <property type="match status" value="1"/>
</dbReference>
<protein>
    <submittedName>
        <fullName evidence="8">Polygalacturonase inhibitor-like</fullName>
    </submittedName>
</protein>
<dbReference type="Proteomes" id="UP001140949">
    <property type="component" value="Unassembled WGS sequence"/>
</dbReference>
<organism evidence="8 9">
    <name type="scientific">Iris pallida</name>
    <name type="common">Sweet iris</name>
    <dbReference type="NCBI Taxonomy" id="29817"/>
    <lineage>
        <taxon>Eukaryota</taxon>
        <taxon>Viridiplantae</taxon>
        <taxon>Streptophyta</taxon>
        <taxon>Embryophyta</taxon>
        <taxon>Tracheophyta</taxon>
        <taxon>Spermatophyta</taxon>
        <taxon>Magnoliopsida</taxon>
        <taxon>Liliopsida</taxon>
        <taxon>Asparagales</taxon>
        <taxon>Iridaceae</taxon>
        <taxon>Iridoideae</taxon>
        <taxon>Irideae</taxon>
        <taxon>Iris</taxon>
    </lineage>
</organism>
<dbReference type="Gene3D" id="3.80.10.10">
    <property type="entry name" value="Ribonuclease Inhibitor"/>
    <property type="match status" value="1"/>
</dbReference>
<accession>A0AAX6I4C7</accession>
<evidence type="ECO:0000256" key="3">
    <source>
        <dbReference type="ARBA" id="ARBA00022729"/>
    </source>
</evidence>
<dbReference type="PANTHER" id="PTHR48059">
    <property type="entry name" value="POLYGALACTURONASE INHIBITOR 1"/>
    <property type="match status" value="1"/>
</dbReference>
<keyword evidence="3" id="KW-0732">Signal</keyword>
<evidence type="ECO:0000313" key="8">
    <source>
        <dbReference type="EMBL" id="KAJ6848089.1"/>
    </source>
</evidence>